<dbReference type="GO" id="GO:0006952">
    <property type="term" value="P:defense response"/>
    <property type="evidence" value="ECO:0007669"/>
    <property type="project" value="InterPro"/>
</dbReference>
<feature type="domain" description="TIR" evidence="4">
    <location>
        <begin position="18"/>
        <end position="153"/>
    </location>
</feature>
<dbReference type="FunFam" id="3.40.50.10140:FF:000007">
    <property type="entry name" value="Disease resistance protein (TIR-NBS-LRR class)"/>
    <property type="match status" value="1"/>
</dbReference>
<dbReference type="InterPro" id="IPR032675">
    <property type="entry name" value="LRR_dom_sf"/>
</dbReference>
<dbReference type="PANTHER" id="PTHR11017:SF512">
    <property type="entry name" value="ADP-RIBOSYL CYCLASE_CYCLIC ADP-RIBOSE HYDROLASE"/>
    <property type="match status" value="1"/>
</dbReference>
<sequence length="1419" mass="162166">MAFSDVYSAPTPPPPPLTKYDVFISFNGKDTRNGFTSHLHYALCRNQIETFIDYRIEKGGEIWEELVQAIRESSVYLIIFSEHYASSKWCLRELAEIIELTNMVEKGHHHIIPVFYRIEPTHVRKQTGSYYSVFAEYDRNLDNRLVRQWRKALFQAANISGFEYNHHHSSSVACVDGGSDALEDDDSMTERTGYLIKRTESDLIEGIGSATIETIYLDMTQRTEICISSGAFRKMPKLRLLAFASSSIDYGRKRVDYTLSLPTNLELPNNLRYIQWDRCPLKSLSTTSWPNKLVELSMPYSNVEKLWDGPQSLPSLEEVFLSGSKRMIECPDFSGAPNLKTIWLNQCESLPHVHPSIFSLPKLDYLAVYGCKKLKSLSSNNCPLSLRSVVAYNCPNLEEFSIPISKNQSNIHVHLRSTALKQLPSSIVHLQDLTNFSFPISDLLMALPEKFTNQIMLSDPNNKEYDSVATLRRILPSPMFHYLKELKFDGCQSLIELPDNISLLSSLLVIRLHNTNIMTFPENIKTLPRLKIVLLCHCERLQYVPALPPSVHHFKAWDCKSLRTVSSSTSELKRQHGTTFIFVNCLKLDEESCNTILEDAIVRMDTRAKTQQLSPRLEENRNEECTVVDDDDGFLSEDNANVGKVCYFLPSRGSKLGGLFHRGSSQNSISIQLPQGSNFFGFIFYLVVPPIQPCNTGGDLDIRFGFECYLETSWGQRTHIASSSLIEWSCEFYYGYQMNLLSDHVLLWYDSQCCKQIMEIIRGRKAIDDDDKNANLEVKFFARLPNKEEVVIKECGIRWIYTNMEKESRVCRFKRSRQVFELEEKDLESDDEGEELVPPAKKFKNSLMEVESVENLRKKLEQLLHIQFDGGFLNAEIKLGYNWDGYPLKSLPSIGWTKNLVEISMPYSNVEKLWDGVQNLPSLEIIDLRGSKRLIECPNFSATPNLKEVWFNFCESLTHVHPSIFSLEKLEFLAVYGCKELKSLCSSNCSPSLHTVVAYDCPNLQEFSVPILHQDSKIHLHLRSTPLKELPPSILQLKHLVNFSFPISKNLAKLPANFANQIMLSDISEHEQDAVFTLHSVLPSPVFKHVKLLKFDNCHSLTELPDNISLLSSLGKLSLHNTNVIGLPESIKFLPQLKVLKVCHCEMLQFIPVFPPSIESLQVWDCKSLKTTLSLESETPKQPAGTFIFLDCMNLDENSCNAIMKDAIARTKCWMETILTTESEVSEEQRDNEDHNVINFGKICCFFPIRGSILQEFFHDYSAQASISTQVPPSYNLCGFMFSLVLFEAHSCIIDELVINFECECYLETSWGESIHVASSVVVEWGCDMTIGYHLNVMPDHVLLWYDEEYSKQIMETVKGREANTEKKSHFNAKMTVKFVARLPNKEEAMVKECGIRWIYSNLEEGSSREQRSKRIVGS</sequence>
<dbReference type="GO" id="GO:0007165">
    <property type="term" value="P:signal transduction"/>
    <property type="evidence" value="ECO:0007669"/>
    <property type="project" value="InterPro"/>
</dbReference>
<proteinExistence type="predicted"/>
<dbReference type="PANTHER" id="PTHR11017">
    <property type="entry name" value="LEUCINE-RICH REPEAT-CONTAINING PROTEIN"/>
    <property type="match status" value="1"/>
</dbReference>
<keyword evidence="3" id="KW-0520">NAD</keyword>
<keyword evidence="6" id="KW-1185">Reference proteome</keyword>
<evidence type="ECO:0000313" key="6">
    <source>
        <dbReference type="Proteomes" id="UP000289738"/>
    </source>
</evidence>
<evidence type="ECO:0000313" key="5">
    <source>
        <dbReference type="EMBL" id="RYR40420.1"/>
    </source>
</evidence>
<dbReference type="InterPro" id="IPR044974">
    <property type="entry name" value="Disease_R_plants"/>
</dbReference>
<dbReference type="Gene3D" id="3.40.50.10140">
    <property type="entry name" value="Toll/interleukin-1 receptor homology (TIR) domain"/>
    <property type="match status" value="1"/>
</dbReference>
<dbReference type="SMART" id="SM00255">
    <property type="entry name" value="TIR"/>
    <property type="match status" value="1"/>
</dbReference>
<protein>
    <recommendedName>
        <fullName evidence="4">TIR domain-containing protein</fullName>
    </recommendedName>
</protein>
<name>A0A445BP13_ARAHY</name>
<dbReference type="EMBL" id="SDMP01000009">
    <property type="protein sequence ID" value="RYR40420.1"/>
    <property type="molecule type" value="Genomic_DNA"/>
</dbReference>
<dbReference type="Gene3D" id="3.80.10.10">
    <property type="entry name" value="Ribonuclease Inhibitor"/>
    <property type="match status" value="3"/>
</dbReference>
<evidence type="ECO:0000259" key="4">
    <source>
        <dbReference type="PROSITE" id="PS50104"/>
    </source>
</evidence>
<evidence type="ECO:0000256" key="2">
    <source>
        <dbReference type="ARBA" id="ARBA00022737"/>
    </source>
</evidence>
<dbReference type="SUPFAM" id="SSF52058">
    <property type="entry name" value="L domain-like"/>
    <property type="match status" value="2"/>
</dbReference>
<dbReference type="InterPro" id="IPR035897">
    <property type="entry name" value="Toll_tir_struct_dom_sf"/>
</dbReference>
<dbReference type="PROSITE" id="PS50104">
    <property type="entry name" value="TIR"/>
    <property type="match status" value="1"/>
</dbReference>
<evidence type="ECO:0000256" key="1">
    <source>
        <dbReference type="ARBA" id="ARBA00022614"/>
    </source>
</evidence>
<comment type="caution">
    <text evidence="5">The sequence shown here is derived from an EMBL/GenBank/DDBJ whole genome shotgun (WGS) entry which is preliminary data.</text>
</comment>
<keyword evidence="1" id="KW-0433">Leucine-rich repeat</keyword>
<evidence type="ECO:0000256" key="3">
    <source>
        <dbReference type="ARBA" id="ARBA00023027"/>
    </source>
</evidence>
<dbReference type="Proteomes" id="UP000289738">
    <property type="component" value="Chromosome A09"/>
</dbReference>
<organism evidence="5 6">
    <name type="scientific">Arachis hypogaea</name>
    <name type="common">Peanut</name>
    <dbReference type="NCBI Taxonomy" id="3818"/>
    <lineage>
        <taxon>Eukaryota</taxon>
        <taxon>Viridiplantae</taxon>
        <taxon>Streptophyta</taxon>
        <taxon>Embryophyta</taxon>
        <taxon>Tracheophyta</taxon>
        <taxon>Spermatophyta</taxon>
        <taxon>Magnoliopsida</taxon>
        <taxon>eudicotyledons</taxon>
        <taxon>Gunneridae</taxon>
        <taxon>Pentapetalae</taxon>
        <taxon>rosids</taxon>
        <taxon>fabids</taxon>
        <taxon>Fabales</taxon>
        <taxon>Fabaceae</taxon>
        <taxon>Papilionoideae</taxon>
        <taxon>50 kb inversion clade</taxon>
        <taxon>dalbergioids sensu lato</taxon>
        <taxon>Dalbergieae</taxon>
        <taxon>Pterocarpus clade</taxon>
        <taxon>Arachis</taxon>
    </lineage>
</organism>
<dbReference type="Pfam" id="PF07725">
    <property type="entry name" value="LRR_3"/>
    <property type="match status" value="2"/>
</dbReference>
<reference evidence="5 6" key="1">
    <citation type="submission" date="2019-01" db="EMBL/GenBank/DDBJ databases">
        <title>Sequencing of cultivated peanut Arachis hypogaea provides insights into genome evolution and oil improvement.</title>
        <authorList>
            <person name="Chen X."/>
        </authorList>
    </citation>
    <scope>NUCLEOTIDE SEQUENCE [LARGE SCALE GENOMIC DNA]</scope>
    <source>
        <strain evidence="6">cv. Fuhuasheng</strain>
        <tissue evidence="5">Leaves</tissue>
    </source>
</reference>
<accession>A0A445BP13</accession>
<keyword evidence="2" id="KW-0677">Repeat</keyword>
<dbReference type="InterPro" id="IPR000157">
    <property type="entry name" value="TIR_dom"/>
</dbReference>
<dbReference type="SUPFAM" id="SSF52200">
    <property type="entry name" value="Toll/Interleukin receptor TIR domain"/>
    <property type="match status" value="1"/>
</dbReference>
<dbReference type="InterPro" id="IPR011713">
    <property type="entry name" value="Leu-rich_rpt_3"/>
</dbReference>
<gene>
    <name evidence="5" type="ORF">Ahy_A09g046169</name>
</gene>
<dbReference type="Pfam" id="PF01582">
    <property type="entry name" value="TIR"/>
    <property type="match status" value="1"/>
</dbReference>